<dbReference type="FunFam" id="3.40.640.10:FF:000046">
    <property type="entry name" value="Cystathionine gamma-lyase"/>
    <property type="match status" value="1"/>
</dbReference>
<keyword evidence="5" id="KW-0486">Methionine biosynthesis</keyword>
<dbReference type="Gene3D" id="3.40.640.10">
    <property type="entry name" value="Type I PLP-dependent aspartate aminotransferase-like (Major domain)"/>
    <property type="match status" value="1"/>
</dbReference>
<comment type="catalytic activity">
    <reaction evidence="3">
        <text>L-homocysteine + H2O = 2-oxobutanoate + hydrogen sulfide + NH4(+) + H(+)</text>
        <dbReference type="Rhea" id="RHEA:14501"/>
        <dbReference type="ChEBI" id="CHEBI:15377"/>
        <dbReference type="ChEBI" id="CHEBI:15378"/>
        <dbReference type="ChEBI" id="CHEBI:16763"/>
        <dbReference type="ChEBI" id="CHEBI:28938"/>
        <dbReference type="ChEBI" id="CHEBI:29919"/>
        <dbReference type="ChEBI" id="CHEBI:58199"/>
        <dbReference type="EC" id="4.4.1.2"/>
    </reaction>
    <physiologicalReaction direction="left-to-right" evidence="3">
        <dbReference type="Rhea" id="RHEA:14502"/>
    </physiologicalReaction>
</comment>
<evidence type="ECO:0000256" key="1">
    <source>
        <dbReference type="ARBA" id="ARBA00001933"/>
    </source>
</evidence>
<dbReference type="HAMAP" id="MF_02056">
    <property type="entry name" value="MetZ"/>
    <property type="match status" value="1"/>
</dbReference>
<name>A0A919FP54_9MICO</name>
<reference evidence="9" key="1">
    <citation type="journal article" date="2014" name="Int. J. Syst. Evol. Microbiol.">
        <title>Complete genome sequence of Corynebacterium casei LMG S-19264T (=DSM 44701T), isolated from a smear-ripened cheese.</title>
        <authorList>
            <consortium name="US DOE Joint Genome Institute (JGI-PGF)"/>
            <person name="Walter F."/>
            <person name="Albersmeier A."/>
            <person name="Kalinowski J."/>
            <person name="Ruckert C."/>
        </authorList>
    </citation>
    <scope>NUCLEOTIDE SEQUENCE</scope>
    <source>
        <strain evidence="9">CGMCC 4.7398</strain>
    </source>
</reference>
<dbReference type="GO" id="GO:0030170">
    <property type="term" value="F:pyridoxal phosphate binding"/>
    <property type="evidence" value="ECO:0007669"/>
    <property type="project" value="UniProtKB-UniRule"/>
</dbReference>
<accession>A0A919FP54</accession>
<dbReference type="InterPro" id="IPR015424">
    <property type="entry name" value="PyrdxlP-dep_Trfase"/>
</dbReference>
<keyword evidence="2 5" id="KW-0663">Pyridoxal phosphate</keyword>
<dbReference type="GO" id="GO:0019346">
    <property type="term" value="P:transsulfuration"/>
    <property type="evidence" value="ECO:0007669"/>
    <property type="project" value="InterPro"/>
</dbReference>
<comment type="subunit">
    <text evidence="5">Homotetramer.</text>
</comment>
<evidence type="ECO:0000256" key="4">
    <source>
        <dbReference type="ARBA" id="ARBA00052699"/>
    </source>
</evidence>
<sequence length="421" mass="44556">MTVTGAFPPDANPGGSGRKPLPRSVRPATLALRGGHQRTEFQETSEALFLTQGYVYDTAAEAEAAFSGDVDRFVYSRYGNPTVHTFEERLRLLEGAEACYATATGMSAIFTALAALVKSGSRIVAARALFGSSVVIFEEIFKKWGVRTDYVDGHVLSQWEEALSTPADVVFFETPSNPMQDIVDVRGVVDLAHAAGATVVLDNVFATPLLQKPLELGADVVVYSATKHIDGQGRVLGGAILGTAEYVTGPVQTFIRNTGPSLSPFNAWTLIKGLETLPVRLAAQGANALAVANALEALPAVGAVRYPFLDSHPQVDLAKAQMSGGGTIVTFDLAVPEGADTETAKKQTFAFLDALQVIDISNNLGDAKSLITHPATTTHRKLGAAGRTAVGITETTVRLSVGLEDTRDIIEDVEQALASTQ</sequence>
<feature type="region of interest" description="Disordered" evidence="8">
    <location>
        <begin position="1"/>
        <end position="24"/>
    </location>
</feature>
<keyword evidence="5" id="KW-0808">Transferase</keyword>
<dbReference type="EC" id="2.5.1.-" evidence="5"/>
<evidence type="ECO:0000256" key="2">
    <source>
        <dbReference type="ARBA" id="ARBA00022898"/>
    </source>
</evidence>
<proteinExistence type="inferred from homology"/>
<comment type="catalytic activity">
    <reaction evidence="4">
        <text>L-methionine + H2O = methanethiol + 2-oxobutanoate + NH4(+)</text>
        <dbReference type="Rhea" id="RHEA:23800"/>
        <dbReference type="ChEBI" id="CHEBI:15377"/>
        <dbReference type="ChEBI" id="CHEBI:16007"/>
        <dbReference type="ChEBI" id="CHEBI:16763"/>
        <dbReference type="ChEBI" id="CHEBI:28938"/>
        <dbReference type="ChEBI" id="CHEBI:57844"/>
        <dbReference type="EC" id="4.4.1.11"/>
    </reaction>
    <physiologicalReaction direction="left-to-right" evidence="4">
        <dbReference type="Rhea" id="RHEA:23801"/>
    </physiologicalReaction>
</comment>
<dbReference type="GO" id="GO:0005737">
    <property type="term" value="C:cytoplasm"/>
    <property type="evidence" value="ECO:0007669"/>
    <property type="project" value="TreeGrafter"/>
</dbReference>
<protein>
    <recommendedName>
        <fullName evidence="5">O-succinylhomoserine sulfhydrylase</fullName>
        <shortName evidence="5">OSH sulfhydrylase</shortName>
        <shortName evidence="5">OSHS sulfhydrylase</shortName>
        <ecNumber evidence="5">2.5.1.-</ecNumber>
    </recommendedName>
</protein>
<evidence type="ECO:0000256" key="8">
    <source>
        <dbReference type="SAM" id="MobiDB-lite"/>
    </source>
</evidence>
<dbReference type="InterPro" id="IPR015422">
    <property type="entry name" value="PyrdxlP-dep_Trfase_small"/>
</dbReference>
<feature type="modified residue" description="N6-(pyridoxal phosphate)lysine" evidence="5 6">
    <location>
        <position position="227"/>
    </location>
</feature>
<reference evidence="9" key="2">
    <citation type="submission" date="2020-09" db="EMBL/GenBank/DDBJ databases">
        <authorList>
            <person name="Sun Q."/>
            <person name="Zhou Y."/>
        </authorList>
    </citation>
    <scope>NUCLEOTIDE SEQUENCE</scope>
    <source>
        <strain evidence="9">CGMCC 4.7398</strain>
    </source>
</reference>
<comment type="caution">
    <text evidence="9">The sequence shown here is derived from an EMBL/GenBank/DDBJ whole genome shotgun (WGS) entry which is preliminary data.</text>
</comment>
<comment type="function">
    <text evidence="5">Catalyzes the formation of L-homocysteine from O-succinyl-L-homoserine (OSHS) and hydrogen sulfide.</text>
</comment>
<dbReference type="AlphaFoldDB" id="A0A919FP54"/>
<dbReference type="InterPro" id="IPR015421">
    <property type="entry name" value="PyrdxlP-dep_Trfase_major"/>
</dbReference>
<dbReference type="GO" id="GO:0016765">
    <property type="term" value="F:transferase activity, transferring alkyl or aryl (other than methyl) groups"/>
    <property type="evidence" value="ECO:0007669"/>
    <property type="project" value="UniProtKB-UniRule"/>
</dbReference>
<dbReference type="InterPro" id="IPR006234">
    <property type="entry name" value="O-succ-hSer_sulfhydrylase"/>
</dbReference>
<evidence type="ECO:0000313" key="9">
    <source>
        <dbReference type="EMBL" id="GHH69728.1"/>
    </source>
</evidence>
<evidence type="ECO:0000256" key="3">
    <source>
        <dbReference type="ARBA" id="ARBA00048780"/>
    </source>
</evidence>
<comment type="catalytic activity">
    <reaction evidence="5">
        <text>O-succinyl-L-homoserine + hydrogen sulfide = L-homocysteine + succinate</text>
        <dbReference type="Rhea" id="RHEA:27826"/>
        <dbReference type="ChEBI" id="CHEBI:29919"/>
        <dbReference type="ChEBI" id="CHEBI:30031"/>
        <dbReference type="ChEBI" id="CHEBI:57661"/>
        <dbReference type="ChEBI" id="CHEBI:58199"/>
    </reaction>
</comment>
<comment type="cofactor">
    <cofactor evidence="1 5 7">
        <name>pyridoxal 5'-phosphate</name>
        <dbReference type="ChEBI" id="CHEBI:597326"/>
    </cofactor>
</comment>
<evidence type="ECO:0000256" key="6">
    <source>
        <dbReference type="PIRSR" id="PIRSR001434-2"/>
    </source>
</evidence>
<dbReference type="GO" id="GO:0047982">
    <property type="term" value="F:homocysteine desulfhydrase activity"/>
    <property type="evidence" value="ECO:0007669"/>
    <property type="project" value="UniProtKB-EC"/>
</dbReference>
<dbReference type="EMBL" id="BNAS01000002">
    <property type="protein sequence ID" value="GHH69728.1"/>
    <property type="molecule type" value="Genomic_DNA"/>
</dbReference>
<dbReference type="Pfam" id="PF01053">
    <property type="entry name" value="Cys_Met_Meta_PP"/>
    <property type="match status" value="1"/>
</dbReference>
<organism evidence="9 10">
    <name type="scientific">Promicromonospora soli</name>
    <dbReference type="NCBI Taxonomy" id="2035533"/>
    <lineage>
        <taxon>Bacteria</taxon>
        <taxon>Bacillati</taxon>
        <taxon>Actinomycetota</taxon>
        <taxon>Actinomycetes</taxon>
        <taxon>Micrococcales</taxon>
        <taxon>Promicromonosporaceae</taxon>
        <taxon>Promicromonospora</taxon>
    </lineage>
</organism>
<dbReference type="PANTHER" id="PTHR11808:SF80">
    <property type="entry name" value="CYSTATHIONINE GAMMA-LYASE"/>
    <property type="match status" value="1"/>
</dbReference>
<comment type="similarity">
    <text evidence="5">Belongs to the trans-sulfuration enzymes family. MetZ subfamily.</text>
</comment>
<dbReference type="GO" id="GO:0018826">
    <property type="term" value="F:methionine gamma-lyase activity"/>
    <property type="evidence" value="ECO:0007669"/>
    <property type="project" value="UniProtKB-EC"/>
</dbReference>
<dbReference type="PANTHER" id="PTHR11808">
    <property type="entry name" value="TRANS-SULFURATION ENZYME FAMILY MEMBER"/>
    <property type="match status" value="1"/>
</dbReference>
<dbReference type="SUPFAM" id="SSF53383">
    <property type="entry name" value="PLP-dependent transferases"/>
    <property type="match status" value="1"/>
</dbReference>
<dbReference type="GO" id="GO:0071268">
    <property type="term" value="P:homocysteine biosynthetic process"/>
    <property type="evidence" value="ECO:0007669"/>
    <property type="project" value="InterPro"/>
</dbReference>
<dbReference type="Gene3D" id="3.90.1150.10">
    <property type="entry name" value="Aspartate Aminotransferase, domain 1"/>
    <property type="match status" value="1"/>
</dbReference>
<gene>
    <name evidence="5 9" type="primary">metZ</name>
    <name evidence="9" type="ORF">GCM10017772_15170</name>
</gene>
<evidence type="ECO:0000256" key="5">
    <source>
        <dbReference type="HAMAP-Rule" id="MF_02056"/>
    </source>
</evidence>
<comment type="pathway">
    <text evidence="5">Amino-acid biosynthesis; L-methionine biosynthesis via de novo pathway; L-homocysteine from O-succinyl-L-homoserine: step 1/1.</text>
</comment>
<keyword evidence="5" id="KW-0028">Amino-acid biosynthesis</keyword>
<dbReference type="Proteomes" id="UP000627369">
    <property type="component" value="Unassembled WGS sequence"/>
</dbReference>
<dbReference type="InterPro" id="IPR000277">
    <property type="entry name" value="Cys/Met-Metab_PyrdxlP-dep_enz"/>
</dbReference>
<dbReference type="RefSeq" id="WP_189668669.1">
    <property type="nucleotide sequence ID" value="NZ_BNAS01000002.1"/>
</dbReference>
<dbReference type="PIRSF" id="PIRSF001434">
    <property type="entry name" value="CGS"/>
    <property type="match status" value="1"/>
</dbReference>
<keyword evidence="10" id="KW-1185">Reference proteome</keyword>
<evidence type="ECO:0000313" key="10">
    <source>
        <dbReference type="Proteomes" id="UP000627369"/>
    </source>
</evidence>
<dbReference type="GO" id="GO:0071266">
    <property type="term" value="P:'de novo' L-methionine biosynthetic process"/>
    <property type="evidence" value="ECO:0007669"/>
    <property type="project" value="UniProtKB-UniRule"/>
</dbReference>
<dbReference type="NCBIfam" id="TIGR01325">
    <property type="entry name" value="O_suc_HS_sulf"/>
    <property type="match status" value="1"/>
</dbReference>
<dbReference type="CDD" id="cd00614">
    <property type="entry name" value="CGS_like"/>
    <property type="match status" value="1"/>
</dbReference>
<dbReference type="NCBIfam" id="NF005870">
    <property type="entry name" value="PRK07810.1"/>
    <property type="match status" value="1"/>
</dbReference>
<evidence type="ECO:0000256" key="7">
    <source>
        <dbReference type="RuleBase" id="RU362118"/>
    </source>
</evidence>